<dbReference type="AlphaFoldDB" id="A0A1J5SQP5"/>
<dbReference type="InterPro" id="IPR038297">
    <property type="entry name" value="CcmH/CycL/NrfF/Ccl2_sf"/>
</dbReference>
<dbReference type="FunFam" id="1.10.8.640:FF:000001">
    <property type="entry name" value="Cytochrome c-type biogenesis protein"/>
    <property type="match status" value="1"/>
</dbReference>
<organism evidence="9">
    <name type="scientific">mine drainage metagenome</name>
    <dbReference type="NCBI Taxonomy" id="410659"/>
    <lineage>
        <taxon>unclassified sequences</taxon>
        <taxon>metagenomes</taxon>
        <taxon>ecological metagenomes</taxon>
    </lineage>
</organism>
<keyword evidence="6" id="KW-0408">Iron</keyword>
<comment type="similarity">
    <text evidence="1">Belongs to the CcmH/CycL/Ccl2/NrfF family.</text>
</comment>
<dbReference type="PANTHER" id="PTHR47870">
    <property type="entry name" value="CYTOCHROME C-TYPE BIOGENESIS PROTEIN CCMH"/>
    <property type="match status" value="1"/>
</dbReference>
<keyword evidence="7" id="KW-0812">Transmembrane</keyword>
<reference evidence="9" key="1">
    <citation type="submission" date="2016-10" db="EMBL/GenBank/DDBJ databases">
        <title>Sequence of Gallionella enrichment culture.</title>
        <authorList>
            <person name="Poehlein A."/>
            <person name="Muehling M."/>
            <person name="Daniel R."/>
        </authorList>
    </citation>
    <scope>NUCLEOTIDE SEQUENCE</scope>
</reference>
<evidence type="ECO:0000313" key="9">
    <source>
        <dbReference type="EMBL" id="OIR10783.1"/>
    </source>
</evidence>
<keyword evidence="3" id="KW-0479">Metal-binding</keyword>
<evidence type="ECO:0000256" key="2">
    <source>
        <dbReference type="ARBA" id="ARBA00022617"/>
    </source>
</evidence>
<feature type="domain" description="CcmH/CycL/Ccl2/NrfF N-terminal" evidence="8">
    <location>
        <begin position="7"/>
        <end position="147"/>
    </location>
</feature>
<dbReference type="InterPro" id="IPR005616">
    <property type="entry name" value="CcmH/CycL/Ccl2/NrfF_N"/>
</dbReference>
<proteinExistence type="inferred from homology"/>
<evidence type="ECO:0000256" key="4">
    <source>
        <dbReference type="ARBA" id="ARBA00022729"/>
    </source>
</evidence>
<protein>
    <submittedName>
        <fullName evidence="9">Cytochrome c-type biogenesis protein CcmH</fullName>
    </submittedName>
</protein>
<keyword evidence="5" id="KW-0201">Cytochrome c-type biogenesis</keyword>
<feature type="transmembrane region" description="Helical" evidence="7">
    <location>
        <begin position="102"/>
        <end position="121"/>
    </location>
</feature>
<dbReference type="PANTHER" id="PTHR47870:SF1">
    <property type="entry name" value="CYTOCHROME C-TYPE BIOGENESIS PROTEIN CCMH"/>
    <property type="match status" value="1"/>
</dbReference>
<sequence length="153" mass="17327">MRKLLILLFCLLPAFSYAGEAKDLAANPVLEKRMIGLAERLRCLVCQNESLASSHAELAEDLRQEVREMMLKGKSDQEIIDYLVARYGDFVLYDPPMKSYTVLLWFGPFAMLLLGAGVLVLQVRKRRRTVQEVVLTPEAQQRAASLLNEEGNK</sequence>
<dbReference type="GO" id="GO:0017004">
    <property type="term" value="P:cytochrome complex assembly"/>
    <property type="evidence" value="ECO:0007669"/>
    <property type="project" value="UniProtKB-KW"/>
</dbReference>
<keyword evidence="2" id="KW-0349">Heme</keyword>
<evidence type="ECO:0000256" key="3">
    <source>
        <dbReference type="ARBA" id="ARBA00022723"/>
    </source>
</evidence>
<evidence type="ECO:0000256" key="5">
    <source>
        <dbReference type="ARBA" id="ARBA00022748"/>
    </source>
</evidence>
<dbReference type="InterPro" id="IPR051263">
    <property type="entry name" value="C-type_cytochrome_biogenesis"/>
</dbReference>
<evidence type="ECO:0000256" key="7">
    <source>
        <dbReference type="SAM" id="Phobius"/>
    </source>
</evidence>
<comment type="caution">
    <text evidence="9">The sequence shown here is derived from an EMBL/GenBank/DDBJ whole genome shotgun (WGS) entry which is preliminary data.</text>
</comment>
<dbReference type="EMBL" id="MLJW01000022">
    <property type="protein sequence ID" value="OIR10783.1"/>
    <property type="molecule type" value="Genomic_DNA"/>
</dbReference>
<gene>
    <name evidence="9" type="primary">ccmH_2</name>
    <name evidence="9" type="ORF">GALL_75540</name>
</gene>
<keyword evidence="7" id="KW-0472">Membrane</keyword>
<dbReference type="CDD" id="cd16378">
    <property type="entry name" value="CcmH_N"/>
    <property type="match status" value="1"/>
</dbReference>
<dbReference type="GO" id="GO:0005886">
    <property type="term" value="C:plasma membrane"/>
    <property type="evidence" value="ECO:0007669"/>
    <property type="project" value="TreeGrafter"/>
</dbReference>
<dbReference type="GO" id="GO:0046872">
    <property type="term" value="F:metal ion binding"/>
    <property type="evidence" value="ECO:0007669"/>
    <property type="project" value="UniProtKB-KW"/>
</dbReference>
<dbReference type="Pfam" id="PF03918">
    <property type="entry name" value="CcmH"/>
    <property type="match status" value="1"/>
</dbReference>
<name>A0A1J5SQP5_9ZZZZ</name>
<evidence type="ECO:0000259" key="8">
    <source>
        <dbReference type="Pfam" id="PF03918"/>
    </source>
</evidence>
<accession>A0A1J5SQP5</accession>
<keyword evidence="4" id="KW-0732">Signal</keyword>
<dbReference type="Gene3D" id="1.10.8.640">
    <property type="entry name" value="Cytochrome C biogenesis protein"/>
    <property type="match status" value="1"/>
</dbReference>
<keyword evidence="7" id="KW-1133">Transmembrane helix</keyword>
<evidence type="ECO:0000256" key="6">
    <source>
        <dbReference type="ARBA" id="ARBA00023004"/>
    </source>
</evidence>
<evidence type="ECO:0000256" key="1">
    <source>
        <dbReference type="ARBA" id="ARBA00010342"/>
    </source>
</evidence>